<dbReference type="InterPro" id="IPR011712">
    <property type="entry name" value="Sig_transdc_His_kin_sub3_dim/P"/>
</dbReference>
<evidence type="ECO:0000256" key="4">
    <source>
        <dbReference type="ARBA" id="ARBA00022679"/>
    </source>
</evidence>
<dbReference type="GO" id="GO:0046983">
    <property type="term" value="F:protein dimerization activity"/>
    <property type="evidence" value="ECO:0007669"/>
    <property type="project" value="InterPro"/>
</dbReference>
<dbReference type="Pfam" id="PF02518">
    <property type="entry name" value="HATPase_c"/>
    <property type="match status" value="1"/>
</dbReference>
<dbReference type="InterPro" id="IPR050482">
    <property type="entry name" value="Sensor_HK_TwoCompSys"/>
</dbReference>
<keyword evidence="4" id="KW-0808">Transferase</keyword>
<dbReference type="EMBL" id="JACCBM010000001">
    <property type="protein sequence ID" value="NYD71261.1"/>
    <property type="molecule type" value="Genomic_DNA"/>
</dbReference>
<dbReference type="GO" id="GO:0000155">
    <property type="term" value="F:phosphorelay sensor kinase activity"/>
    <property type="evidence" value="ECO:0007669"/>
    <property type="project" value="InterPro"/>
</dbReference>
<accession>A0A852SQZ9</accession>
<dbReference type="SUPFAM" id="SSF55874">
    <property type="entry name" value="ATPase domain of HSP90 chaperone/DNA topoisomerase II/histidine kinase"/>
    <property type="match status" value="1"/>
</dbReference>
<evidence type="ECO:0000259" key="10">
    <source>
        <dbReference type="Pfam" id="PF02518"/>
    </source>
</evidence>
<feature type="domain" description="Histidine kinase/HSP90-like ATPase" evidence="10">
    <location>
        <begin position="322"/>
        <end position="417"/>
    </location>
</feature>
<evidence type="ECO:0000256" key="6">
    <source>
        <dbReference type="ARBA" id="ARBA00022777"/>
    </source>
</evidence>
<proteinExistence type="predicted"/>
<keyword evidence="5" id="KW-0547">Nucleotide-binding</keyword>
<evidence type="ECO:0000313" key="12">
    <source>
        <dbReference type="EMBL" id="NYD71261.1"/>
    </source>
</evidence>
<keyword evidence="6 12" id="KW-0418">Kinase</keyword>
<evidence type="ECO:0000256" key="5">
    <source>
        <dbReference type="ARBA" id="ARBA00022741"/>
    </source>
</evidence>
<keyword evidence="9" id="KW-1133">Transmembrane helix</keyword>
<feature type="transmembrane region" description="Helical" evidence="9">
    <location>
        <begin position="103"/>
        <end position="123"/>
    </location>
</feature>
<comment type="catalytic activity">
    <reaction evidence="1">
        <text>ATP + protein L-histidine = ADP + protein N-phospho-L-histidine.</text>
        <dbReference type="EC" id="2.7.13.3"/>
    </reaction>
</comment>
<evidence type="ECO:0000256" key="7">
    <source>
        <dbReference type="ARBA" id="ARBA00022840"/>
    </source>
</evidence>
<keyword evidence="9" id="KW-0472">Membrane</keyword>
<dbReference type="GO" id="GO:0016020">
    <property type="term" value="C:membrane"/>
    <property type="evidence" value="ECO:0007669"/>
    <property type="project" value="InterPro"/>
</dbReference>
<dbReference type="CDD" id="cd16917">
    <property type="entry name" value="HATPase_UhpB-NarQ-NarX-like"/>
    <property type="match status" value="1"/>
</dbReference>
<dbReference type="InterPro" id="IPR036890">
    <property type="entry name" value="HATPase_C_sf"/>
</dbReference>
<feature type="transmembrane region" description="Helical" evidence="9">
    <location>
        <begin position="80"/>
        <end position="96"/>
    </location>
</feature>
<evidence type="ECO:0000256" key="3">
    <source>
        <dbReference type="ARBA" id="ARBA00022553"/>
    </source>
</evidence>
<keyword evidence="13" id="KW-1185">Reference proteome</keyword>
<keyword evidence="3" id="KW-0597">Phosphoprotein</keyword>
<evidence type="ECO:0000256" key="8">
    <source>
        <dbReference type="ARBA" id="ARBA00023012"/>
    </source>
</evidence>
<evidence type="ECO:0000256" key="1">
    <source>
        <dbReference type="ARBA" id="ARBA00000085"/>
    </source>
</evidence>
<keyword evidence="9" id="KW-0812">Transmembrane</keyword>
<dbReference type="RefSeq" id="WP_179548256.1">
    <property type="nucleotide sequence ID" value="NZ_BSEW01000002.1"/>
</dbReference>
<keyword evidence="7" id="KW-0067">ATP-binding</keyword>
<feature type="transmembrane region" description="Helical" evidence="9">
    <location>
        <begin position="37"/>
        <end position="68"/>
    </location>
</feature>
<dbReference type="GO" id="GO:0005524">
    <property type="term" value="F:ATP binding"/>
    <property type="evidence" value="ECO:0007669"/>
    <property type="project" value="UniProtKB-KW"/>
</dbReference>
<dbReference type="Gene3D" id="1.20.5.1930">
    <property type="match status" value="1"/>
</dbReference>
<reference evidence="12 13" key="1">
    <citation type="submission" date="2020-07" db="EMBL/GenBank/DDBJ databases">
        <title>Sequencing the genomes of 1000 actinobacteria strains.</title>
        <authorList>
            <person name="Klenk H.-P."/>
        </authorList>
    </citation>
    <scope>NUCLEOTIDE SEQUENCE [LARGE SCALE GENOMIC DNA]</scope>
    <source>
        <strain evidence="12 13">DSM 26474</strain>
    </source>
</reference>
<organism evidence="12 13">
    <name type="scientific">Herbiconiux flava</name>
    <dbReference type="NCBI Taxonomy" id="881268"/>
    <lineage>
        <taxon>Bacteria</taxon>
        <taxon>Bacillati</taxon>
        <taxon>Actinomycetota</taxon>
        <taxon>Actinomycetes</taxon>
        <taxon>Micrococcales</taxon>
        <taxon>Microbacteriaceae</taxon>
        <taxon>Herbiconiux</taxon>
    </lineage>
</organism>
<keyword evidence="8" id="KW-0902">Two-component regulatory system</keyword>
<dbReference type="PANTHER" id="PTHR24421">
    <property type="entry name" value="NITRATE/NITRITE SENSOR PROTEIN NARX-RELATED"/>
    <property type="match status" value="1"/>
</dbReference>
<comment type="caution">
    <text evidence="12">The sequence shown here is derived from an EMBL/GenBank/DDBJ whole genome shotgun (WGS) entry which is preliminary data.</text>
</comment>
<evidence type="ECO:0000256" key="2">
    <source>
        <dbReference type="ARBA" id="ARBA00012438"/>
    </source>
</evidence>
<dbReference type="AlphaFoldDB" id="A0A852SQZ9"/>
<dbReference type="Gene3D" id="3.30.565.10">
    <property type="entry name" value="Histidine kinase-like ATPase, C-terminal domain"/>
    <property type="match status" value="1"/>
</dbReference>
<feature type="domain" description="Signal transduction histidine kinase subgroup 3 dimerisation and phosphoacceptor" evidence="11">
    <location>
        <begin position="208"/>
        <end position="277"/>
    </location>
</feature>
<name>A0A852SQZ9_9MICO</name>
<evidence type="ECO:0000259" key="11">
    <source>
        <dbReference type="Pfam" id="PF07730"/>
    </source>
</evidence>
<gene>
    <name evidence="12" type="ORF">BJ984_002419</name>
</gene>
<dbReference type="InterPro" id="IPR003594">
    <property type="entry name" value="HATPase_dom"/>
</dbReference>
<evidence type="ECO:0000313" key="13">
    <source>
        <dbReference type="Proteomes" id="UP000549913"/>
    </source>
</evidence>
<feature type="transmembrane region" description="Helical" evidence="9">
    <location>
        <begin position="6"/>
        <end position="25"/>
    </location>
</feature>
<feature type="transmembrane region" description="Helical" evidence="9">
    <location>
        <begin position="154"/>
        <end position="179"/>
    </location>
</feature>
<dbReference type="Pfam" id="PF07730">
    <property type="entry name" value="HisKA_3"/>
    <property type="match status" value="1"/>
</dbReference>
<protein>
    <recommendedName>
        <fullName evidence="2">histidine kinase</fullName>
        <ecNumber evidence="2">2.7.13.3</ecNumber>
    </recommendedName>
</protein>
<evidence type="ECO:0000256" key="9">
    <source>
        <dbReference type="SAM" id="Phobius"/>
    </source>
</evidence>
<dbReference type="EC" id="2.7.13.3" evidence="2"/>
<dbReference type="PANTHER" id="PTHR24421:SF10">
    <property type="entry name" value="NITRATE_NITRITE SENSOR PROTEIN NARQ"/>
    <property type="match status" value="1"/>
</dbReference>
<dbReference type="Proteomes" id="UP000549913">
    <property type="component" value="Unassembled WGS sequence"/>
</dbReference>
<sequence>MPPVIARLRPLLEPAVGLVFLLLWIQAEIGRAHPTGSWIVLAVYAAAIALSRLAPLASLAAVAAVPVLQLLGVMAPPESTTWPIAFAGIAAAYATGRSPRAVVRWIGLAGGVLVSAVLGVVLVKVGDWRSWTGLAGSGNGSDLGPSGNPSGVQFAVLLGAVALLGWALAWSIGLGLQLAERRRHDRQRLLETERELVTIDAERRSALERTAIAHEVHDVLAHSLTVVIAVADGARYLREAKPGTAPVRTDDALREIAGAARSALVDLRGLLEGLRDDPGGDPLQPRPALADLGALVDRVAATGMRVHLEQLGEPRPLTPTQELSVYRIVQESLTNALKHGGAHPVAAVSLSWDGDGDGLALTVVSLGVPAPAEDGAAAVQRFGIRSMRERAELAGGWLTAGPESDGEYVVTAFIPLAADREPISAGAAGAIA</sequence>